<feature type="transmembrane region" description="Helical" evidence="2">
    <location>
        <begin position="70"/>
        <end position="90"/>
    </location>
</feature>
<evidence type="ECO:0000256" key="2">
    <source>
        <dbReference type="SAM" id="Phobius"/>
    </source>
</evidence>
<dbReference type="Proteomes" id="UP000008672">
    <property type="component" value="Unassembled WGS sequence"/>
</dbReference>
<feature type="region of interest" description="Disordered" evidence="1">
    <location>
        <begin position="40"/>
        <end position="62"/>
    </location>
</feature>
<dbReference type="KEGG" id="lcm:102353632"/>
<feature type="region of interest" description="Disordered" evidence="1">
    <location>
        <begin position="178"/>
        <end position="201"/>
    </location>
</feature>
<protein>
    <submittedName>
        <fullName evidence="3">Transmembrane protein 51</fullName>
    </submittedName>
</protein>
<dbReference type="OrthoDB" id="8946153at2759"/>
<dbReference type="EMBL" id="AFYH01053435">
    <property type="status" value="NOT_ANNOTATED_CDS"/>
    <property type="molecule type" value="Genomic_DNA"/>
</dbReference>
<evidence type="ECO:0000256" key="1">
    <source>
        <dbReference type="SAM" id="MobiDB-lite"/>
    </source>
</evidence>
<organism evidence="3 4">
    <name type="scientific">Latimeria chalumnae</name>
    <name type="common">Coelacanth</name>
    <dbReference type="NCBI Taxonomy" id="7897"/>
    <lineage>
        <taxon>Eukaryota</taxon>
        <taxon>Metazoa</taxon>
        <taxon>Chordata</taxon>
        <taxon>Craniata</taxon>
        <taxon>Vertebrata</taxon>
        <taxon>Euteleostomi</taxon>
        <taxon>Coelacanthiformes</taxon>
        <taxon>Coelacanthidae</taxon>
        <taxon>Latimeria</taxon>
    </lineage>
</organism>
<dbReference type="InterPro" id="IPR029265">
    <property type="entry name" value="TMEM51"/>
</dbReference>
<evidence type="ECO:0000313" key="3">
    <source>
        <dbReference type="Ensembl" id="ENSLACP00000001778.2"/>
    </source>
</evidence>
<feature type="region of interest" description="Disordered" evidence="1">
    <location>
        <begin position="93"/>
        <end position="131"/>
    </location>
</feature>
<keyword evidence="4" id="KW-1185">Reference proteome</keyword>
<dbReference type="EMBL" id="AFYH01053436">
    <property type="status" value="NOT_ANNOTATED_CDS"/>
    <property type="molecule type" value="Genomic_DNA"/>
</dbReference>
<sequence>MAQSESSGSQYALSALGIGMLALGIIMMVWGVVPGINGISGTKPQPQGNTSEIDPGNEDRGFGKHKNSSVAYVLVGVGVGLLMLSICMSIRSKKRRRNDEETTNVQGETLHVASQDHQQEDAQEDTASRYSAPSYDEVMRSDPSSVDVGVFDQNNRNSTLLPSYESLVEGQGVAASGANRQVATGSGEHPSRSNSRSGRRLKPLKVRRIKSDKLHLKDFRLNTGEIKTQAQISIEPLTPPPLYDDILEKPLENTLAL</sequence>
<keyword evidence="2" id="KW-0472">Membrane</keyword>
<reference evidence="3" key="2">
    <citation type="submission" date="2025-08" db="UniProtKB">
        <authorList>
            <consortium name="Ensembl"/>
        </authorList>
    </citation>
    <scope>IDENTIFICATION</scope>
</reference>
<accession>H2ZWK7</accession>
<dbReference type="FunCoup" id="H2ZWK7">
    <property type="interactions" value="20"/>
</dbReference>
<keyword evidence="2" id="KW-1133">Transmembrane helix</keyword>
<reference evidence="4" key="1">
    <citation type="submission" date="2011-08" db="EMBL/GenBank/DDBJ databases">
        <title>The draft genome of Latimeria chalumnae.</title>
        <authorList>
            <person name="Di Palma F."/>
            <person name="Alfoldi J."/>
            <person name="Johnson J."/>
            <person name="Berlin A."/>
            <person name="Gnerre S."/>
            <person name="Jaffe D."/>
            <person name="MacCallum I."/>
            <person name="Young S."/>
            <person name="Walker B.J."/>
            <person name="Lander E."/>
            <person name="Lindblad-Toh K."/>
        </authorList>
    </citation>
    <scope>NUCLEOTIDE SEQUENCE [LARGE SCALE GENOMIC DNA]</scope>
    <source>
        <strain evidence="4">Wild caught</strain>
    </source>
</reference>
<feature type="transmembrane region" description="Helical" evidence="2">
    <location>
        <begin position="12"/>
        <end position="33"/>
    </location>
</feature>
<proteinExistence type="predicted"/>
<keyword evidence="2" id="KW-0812">Transmembrane</keyword>
<dbReference type="eggNOG" id="ENOG502QU2P">
    <property type="taxonomic scope" value="Eukaryota"/>
</dbReference>
<name>H2ZWK7_LATCH</name>
<gene>
    <name evidence="3" type="primary">TMEM51</name>
</gene>
<dbReference type="EMBL" id="AFYH01053434">
    <property type="status" value="NOT_ANNOTATED_CDS"/>
    <property type="molecule type" value="Genomic_DNA"/>
</dbReference>
<dbReference type="PANTHER" id="PTHR16015:SF0">
    <property type="entry name" value="TRANSMEMBRANE PROTEIN 51"/>
    <property type="match status" value="1"/>
</dbReference>
<dbReference type="InParanoid" id="H2ZWK7"/>
<dbReference type="AlphaFoldDB" id="H2ZWK7"/>
<dbReference type="STRING" id="7897.ENSLACP00000001778"/>
<dbReference type="Ensembl" id="ENSLACT00000001791.2">
    <property type="protein sequence ID" value="ENSLACP00000001778.2"/>
    <property type="gene ID" value="ENSLACG00000001588.2"/>
</dbReference>
<evidence type="ECO:0000313" key="4">
    <source>
        <dbReference type="Proteomes" id="UP000008672"/>
    </source>
</evidence>
<reference evidence="3" key="3">
    <citation type="submission" date="2025-09" db="UniProtKB">
        <authorList>
            <consortium name="Ensembl"/>
        </authorList>
    </citation>
    <scope>IDENTIFICATION</scope>
</reference>
<dbReference type="OMA" id="VWTVIPM"/>
<dbReference type="GeneTree" id="ENSGT00390000009278"/>
<dbReference type="PANTHER" id="PTHR16015">
    <property type="entry name" value="TRANSMEMBRANE PROTEIN 51"/>
    <property type="match status" value="1"/>
</dbReference>
<dbReference type="Pfam" id="PF15345">
    <property type="entry name" value="TMEM51"/>
    <property type="match status" value="1"/>
</dbReference>
<dbReference type="HOGENOM" id="CLU_1115460_0_0_1"/>
<dbReference type="GeneID" id="102353632"/>
<dbReference type="EMBL" id="AFYH01053433">
    <property type="status" value="NOT_ANNOTATED_CDS"/>
    <property type="molecule type" value="Genomic_DNA"/>
</dbReference>
<feature type="compositionally biased region" description="Polar residues" evidence="1">
    <location>
        <begin position="40"/>
        <end position="52"/>
    </location>
</feature>